<comment type="caution">
    <text evidence="1">The sequence shown here is derived from an EMBL/GenBank/DDBJ whole genome shotgun (WGS) entry which is preliminary data.</text>
</comment>
<gene>
    <name evidence="1" type="ORF">B0I35DRAFT_441186</name>
</gene>
<name>A0A8K0WLE3_9HYPO</name>
<evidence type="ECO:0000313" key="1">
    <source>
        <dbReference type="EMBL" id="KAH7309007.1"/>
    </source>
</evidence>
<sequence length="53" mass="6491">MAAKDAWDHPTLRPQTAMLYCHRMVEAKYLQFLGTQQYREVVCIMRTRYWWPV</sequence>
<dbReference type="Proteomes" id="UP000813444">
    <property type="component" value="Unassembled WGS sequence"/>
</dbReference>
<dbReference type="AlphaFoldDB" id="A0A8K0WLE3"/>
<proteinExistence type="predicted"/>
<protein>
    <submittedName>
        <fullName evidence="1">Uncharacterized protein</fullName>
    </submittedName>
</protein>
<evidence type="ECO:0000313" key="2">
    <source>
        <dbReference type="Proteomes" id="UP000813444"/>
    </source>
</evidence>
<organism evidence="1 2">
    <name type="scientific">Stachybotrys elegans</name>
    <dbReference type="NCBI Taxonomy" id="80388"/>
    <lineage>
        <taxon>Eukaryota</taxon>
        <taxon>Fungi</taxon>
        <taxon>Dikarya</taxon>
        <taxon>Ascomycota</taxon>
        <taxon>Pezizomycotina</taxon>
        <taxon>Sordariomycetes</taxon>
        <taxon>Hypocreomycetidae</taxon>
        <taxon>Hypocreales</taxon>
        <taxon>Stachybotryaceae</taxon>
        <taxon>Stachybotrys</taxon>
    </lineage>
</organism>
<accession>A0A8K0WLE3</accession>
<keyword evidence="2" id="KW-1185">Reference proteome</keyword>
<reference evidence="1" key="1">
    <citation type="journal article" date="2021" name="Nat. Commun.">
        <title>Genetic determinants of endophytism in the Arabidopsis root mycobiome.</title>
        <authorList>
            <person name="Mesny F."/>
            <person name="Miyauchi S."/>
            <person name="Thiergart T."/>
            <person name="Pickel B."/>
            <person name="Atanasova L."/>
            <person name="Karlsson M."/>
            <person name="Huettel B."/>
            <person name="Barry K.W."/>
            <person name="Haridas S."/>
            <person name="Chen C."/>
            <person name="Bauer D."/>
            <person name="Andreopoulos W."/>
            <person name="Pangilinan J."/>
            <person name="LaButti K."/>
            <person name="Riley R."/>
            <person name="Lipzen A."/>
            <person name="Clum A."/>
            <person name="Drula E."/>
            <person name="Henrissat B."/>
            <person name="Kohler A."/>
            <person name="Grigoriev I.V."/>
            <person name="Martin F.M."/>
            <person name="Hacquard S."/>
        </authorList>
    </citation>
    <scope>NUCLEOTIDE SEQUENCE</scope>
    <source>
        <strain evidence="1">MPI-CAGE-CH-0235</strain>
    </source>
</reference>
<dbReference type="EMBL" id="JAGPNK010000014">
    <property type="protein sequence ID" value="KAH7309007.1"/>
    <property type="molecule type" value="Genomic_DNA"/>
</dbReference>